<dbReference type="CDD" id="cd01185">
    <property type="entry name" value="INTN1_C_like"/>
    <property type="match status" value="1"/>
</dbReference>
<keyword evidence="5" id="KW-1185">Reference proteome</keyword>
<evidence type="ECO:0000313" key="5">
    <source>
        <dbReference type="Proteomes" id="UP000186230"/>
    </source>
</evidence>
<accession>A0A1L7I265</accession>
<dbReference type="InterPro" id="IPR035386">
    <property type="entry name" value="Arm-DNA-bind_5"/>
</dbReference>
<dbReference type="InterPro" id="IPR002104">
    <property type="entry name" value="Integrase_catalytic"/>
</dbReference>
<name>A0A1L7I265_9FLAO</name>
<dbReference type="GO" id="GO:0015074">
    <property type="term" value="P:DNA integration"/>
    <property type="evidence" value="ECO:0007669"/>
    <property type="project" value="InterPro"/>
</dbReference>
<dbReference type="SUPFAM" id="SSF56349">
    <property type="entry name" value="DNA breaking-rejoining enzymes"/>
    <property type="match status" value="1"/>
</dbReference>
<dbReference type="InterPro" id="IPR010998">
    <property type="entry name" value="Integrase_recombinase_N"/>
</dbReference>
<comment type="similarity">
    <text evidence="1">Belongs to the 'phage' integrase family.</text>
</comment>
<dbReference type="KEGG" id="gfl:GRFL_0947"/>
<dbReference type="InterPro" id="IPR025269">
    <property type="entry name" value="SAM-like_dom"/>
</dbReference>
<dbReference type="InterPro" id="IPR050090">
    <property type="entry name" value="Tyrosine_recombinase_XerCD"/>
</dbReference>
<dbReference type="GO" id="GO:0003677">
    <property type="term" value="F:DNA binding"/>
    <property type="evidence" value="ECO:0007669"/>
    <property type="project" value="UniProtKB-KW"/>
</dbReference>
<dbReference type="STRING" id="1229726.GRFL_0947"/>
<dbReference type="Pfam" id="PF17293">
    <property type="entry name" value="Arm-DNA-bind_5"/>
    <property type="match status" value="1"/>
</dbReference>
<evidence type="ECO:0000313" key="4">
    <source>
        <dbReference type="EMBL" id="APU67671.1"/>
    </source>
</evidence>
<dbReference type="Gene3D" id="1.10.443.10">
    <property type="entry name" value="Intergrase catalytic core"/>
    <property type="match status" value="1"/>
</dbReference>
<dbReference type="AlphaFoldDB" id="A0A1L7I265"/>
<dbReference type="PANTHER" id="PTHR30349:SF64">
    <property type="entry name" value="PROPHAGE INTEGRASE INTD-RELATED"/>
    <property type="match status" value="1"/>
</dbReference>
<dbReference type="PANTHER" id="PTHR30349">
    <property type="entry name" value="PHAGE INTEGRASE-RELATED"/>
    <property type="match status" value="1"/>
</dbReference>
<keyword evidence="2" id="KW-0238">DNA-binding</keyword>
<dbReference type="OrthoDB" id="892893at2"/>
<dbReference type="RefSeq" id="WP_083643528.1">
    <property type="nucleotide sequence ID" value="NZ_AMRU01000020.1"/>
</dbReference>
<dbReference type="Gene3D" id="1.10.150.130">
    <property type="match status" value="1"/>
</dbReference>
<sequence>MKSRSTFSVLFWIKTSKDSNESATLYARITVDGKRVNLSLKHEIPLNHWNARRSKVSGRSPEAKEINEYIQHVRAELFSCYRDLKLEGEIIDAESVKKAYLKEEENLETLSSLFKYHNDNENHNLSQATISHYCTTQRYLLEFVGKKYKSKDLLLKRLDYAFVTGFETFLRNYHSKDHYGYMSNNGAMKHIQRFRKMVRIAINLGWINHNPLQGYSIKMHKNEREFLTQVELDKMVNLSTSIDRLDLVRDLFIFSCYTGISYGDMMNLDFKNLQSIDNSLWITTKRAKTDNSVRLPLLSIPLEIINKYSDHPRRKNSSLLPNLSNQKLNSYLKELADKCSIDKNLTFHMARHTFATTITLTNGVPIETVSKILGHSRLATTQIYARVLDKKISADMNALRNILESKKS</sequence>
<dbReference type="EMBL" id="CP016359">
    <property type="protein sequence ID" value="APU67671.1"/>
    <property type="molecule type" value="Genomic_DNA"/>
</dbReference>
<proteinExistence type="inferred from homology"/>
<organism evidence="4 5">
    <name type="scientific">Christiangramia flava JLT2011</name>
    <dbReference type="NCBI Taxonomy" id="1229726"/>
    <lineage>
        <taxon>Bacteria</taxon>
        <taxon>Pseudomonadati</taxon>
        <taxon>Bacteroidota</taxon>
        <taxon>Flavobacteriia</taxon>
        <taxon>Flavobacteriales</taxon>
        <taxon>Flavobacteriaceae</taxon>
        <taxon>Christiangramia</taxon>
    </lineage>
</organism>
<evidence type="ECO:0000256" key="1">
    <source>
        <dbReference type="ARBA" id="ARBA00008857"/>
    </source>
</evidence>
<protein>
    <submittedName>
        <fullName evidence="4">Transposase</fullName>
    </submittedName>
</protein>
<dbReference type="InterPro" id="IPR011010">
    <property type="entry name" value="DNA_brk_join_enz"/>
</dbReference>
<dbReference type="GO" id="GO:0006310">
    <property type="term" value="P:DNA recombination"/>
    <property type="evidence" value="ECO:0007669"/>
    <property type="project" value="UniProtKB-KW"/>
</dbReference>
<evidence type="ECO:0000256" key="2">
    <source>
        <dbReference type="ARBA" id="ARBA00023125"/>
    </source>
</evidence>
<dbReference type="Pfam" id="PF13102">
    <property type="entry name" value="Phage_int_SAM_5"/>
    <property type="match status" value="1"/>
</dbReference>
<reference evidence="4 5" key="1">
    <citation type="submission" date="2016-07" db="EMBL/GenBank/DDBJ databases">
        <title>Multi-omics approach to identify versatile polysaccharide utilization systems of a marine flavobacterium Gramella flava.</title>
        <authorList>
            <person name="Tang K."/>
        </authorList>
    </citation>
    <scope>NUCLEOTIDE SEQUENCE [LARGE SCALE GENOMIC DNA]</scope>
    <source>
        <strain evidence="4 5">JLT2011</strain>
    </source>
</reference>
<dbReference type="Pfam" id="PF00589">
    <property type="entry name" value="Phage_integrase"/>
    <property type="match status" value="1"/>
</dbReference>
<dbReference type="Proteomes" id="UP000186230">
    <property type="component" value="Chromosome"/>
</dbReference>
<keyword evidence="3" id="KW-0233">DNA recombination</keyword>
<dbReference type="InterPro" id="IPR013762">
    <property type="entry name" value="Integrase-like_cat_sf"/>
</dbReference>
<gene>
    <name evidence="4" type="ORF">GRFL_0947</name>
</gene>
<evidence type="ECO:0000256" key="3">
    <source>
        <dbReference type="ARBA" id="ARBA00023172"/>
    </source>
</evidence>
<dbReference type="PROSITE" id="PS51898">
    <property type="entry name" value="TYR_RECOMBINASE"/>
    <property type="match status" value="1"/>
</dbReference>